<dbReference type="NCBIfam" id="TIGR00756">
    <property type="entry name" value="PPR"/>
    <property type="match status" value="2"/>
</dbReference>
<keyword evidence="5" id="KW-1185">Reference proteome</keyword>
<evidence type="ECO:0000313" key="5">
    <source>
        <dbReference type="Proteomes" id="UP001188597"/>
    </source>
</evidence>
<reference evidence="4" key="1">
    <citation type="submission" date="2022-12" db="EMBL/GenBank/DDBJ databases">
        <title>Draft genome assemblies for two species of Escallonia (Escalloniales).</title>
        <authorList>
            <person name="Chanderbali A."/>
            <person name="Dervinis C."/>
            <person name="Anghel I."/>
            <person name="Soltis D."/>
            <person name="Soltis P."/>
            <person name="Zapata F."/>
        </authorList>
    </citation>
    <scope>NUCLEOTIDE SEQUENCE</scope>
    <source>
        <strain evidence="4">UCBG64.0493</strain>
        <tissue evidence="4">Leaf</tissue>
    </source>
</reference>
<proteinExistence type="inferred from homology"/>
<evidence type="ECO:0000313" key="4">
    <source>
        <dbReference type="EMBL" id="KAK3013199.1"/>
    </source>
</evidence>
<accession>A0AA89AQN8</accession>
<comment type="caution">
    <text evidence="4">The sequence shown here is derived from an EMBL/GenBank/DDBJ whole genome shotgun (WGS) entry which is preliminary data.</text>
</comment>
<dbReference type="EMBL" id="JAVXUP010001316">
    <property type="protein sequence ID" value="KAK3013199.1"/>
    <property type="molecule type" value="Genomic_DNA"/>
</dbReference>
<feature type="repeat" description="PPR" evidence="3">
    <location>
        <begin position="44"/>
        <end position="78"/>
    </location>
</feature>
<dbReference type="PANTHER" id="PTHR47939:SF5">
    <property type="entry name" value="PENTACOTRIPEPTIDE-REPEAT REGION OF PRORP DOMAIN-CONTAINING PROTEIN"/>
    <property type="match status" value="1"/>
</dbReference>
<dbReference type="Gene3D" id="1.25.40.10">
    <property type="entry name" value="Tetratricopeptide repeat domain"/>
    <property type="match status" value="1"/>
</dbReference>
<comment type="similarity">
    <text evidence="1">Belongs to the PPR family. P subfamily.</text>
</comment>
<dbReference type="Pfam" id="PF01535">
    <property type="entry name" value="PPR"/>
    <property type="match status" value="1"/>
</dbReference>
<dbReference type="PROSITE" id="PS51375">
    <property type="entry name" value="PPR"/>
    <property type="match status" value="2"/>
</dbReference>
<organism evidence="4 5">
    <name type="scientific">Escallonia herrerae</name>
    <dbReference type="NCBI Taxonomy" id="1293975"/>
    <lineage>
        <taxon>Eukaryota</taxon>
        <taxon>Viridiplantae</taxon>
        <taxon>Streptophyta</taxon>
        <taxon>Embryophyta</taxon>
        <taxon>Tracheophyta</taxon>
        <taxon>Spermatophyta</taxon>
        <taxon>Magnoliopsida</taxon>
        <taxon>eudicotyledons</taxon>
        <taxon>Gunneridae</taxon>
        <taxon>Pentapetalae</taxon>
        <taxon>asterids</taxon>
        <taxon>campanulids</taxon>
        <taxon>Escalloniales</taxon>
        <taxon>Escalloniaceae</taxon>
        <taxon>Escallonia</taxon>
    </lineage>
</organism>
<name>A0AA89AQN8_9ASTE</name>
<dbReference type="Proteomes" id="UP001188597">
    <property type="component" value="Unassembled WGS sequence"/>
</dbReference>
<keyword evidence="2" id="KW-0677">Repeat</keyword>
<protein>
    <recommendedName>
        <fullName evidence="6">Pentatricopeptide repeat-containing protein</fullName>
    </recommendedName>
</protein>
<evidence type="ECO:0000256" key="3">
    <source>
        <dbReference type="PROSITE-ProRule" id="PRU00708"/>
    </source>
</evidence>
<dbReference type="AlphaFoldDB" id="A0AA89AQN8"/>
<dbReference type="Pfam" id="PF13041">
    <property type="entry name" value="PPR_2"/>
    <property type="match status" value="1"/>
</dbReference>
<evidence type="ECO:0008006" key="6">
    <source>
        <dbReference type="Google" id="ProtNLM"/>
    </source>
</evidence>
<evidence type="ECO:0000256" key="2">
    <source>
        <dbReference type="ARBA" id="ARBA00022737"/>
    </source>
</evidence>
<feature type="repeat" description="PPR" evidence="3">
    <location>
        <begin position="9"/>
        <end position="43"/>
    </location>
</feature>
<dbReference type="InterPro" id="IPR002885">
    <property type="entry name" value="PPR_rpt"/>
</dbReference>
<sequence length="147" mass="17024">MEVREIVPDGKVYNAVIHALAKGRMAEEVFALLQKMNLMGCHPNHDTYIMLIRKFCRWRQLENVAKLWNEMSQNGLDPDRSSYIVLIHGLFLHGMLDEANKSVSYPTAFREECCLRERRKQMVITSRASDKEYPGTVKCSKMRPCGM</sequence>
<evidence type="ECO:0000256" key="1">
    <source>
        <dbReference type="ARBA" id="ARBA00007626"/>
    </source>
</evidence>
<dbReference type="InterPro" id="IPR011990">
    <property type="entry name" value="TPR-like_helical_dom_sf"/>
</dbReference>
<gene>
    <name evidence="4" type="ORF">RJ639_010387</name>
</gene>
<dbReference type="InterPro" id="IPR050667">
    <property type="entry name" value="PPR-containing_protein"/>
</dbReference>
<dbReference type="PANTHER" id="PTHR47939">
    <property type="entry name" value="MEMBRANE-ASSOCIATED SALT-INDUCIBLE PROTEIN-LIKE"/>
    <property type="match status" value="1"/>
</dbReference>